<dbReference type="InterPro" id="IPR027417">
    <property type="entry name" value="P-loop_NTPase"/>
</dbReference>
<gene>
    <name evidence="2" type="ORF">CKY47_29690</name>
</gene>
<dbReference type="EMBL" id="NSDM01000015">
    <property type="protein sequence ID" value="MDQ2588065.1"/>
    <property type="molecule type" value="Genomic_DNA"/>
</dbReference>
<reference evidence="2 3" key="1">
    <citation type="submission" date="2017-06" db="EMBL/GenBank/DDBJ databases">
        <title>Cultured bacterium strain Saccharothrix yanglingensis Hhs.015.</title>
        <authorList>
            <person name="Xia Y."/>
        </authorList>
    </citation>
    <scope>NUCLEOTIDE SEQUENCE [LARGE SCALE GENOMIC DNA]</scope>
    <source>
        <strain evidence="2 3">Hhs.015</strain>
    </source>
</reference>
<dbReference type="PANTHER" id="PTHR47691:SF3">
    <property type="entry name" value="HTH-TYPE TRANSCRIPTIONAL REGULATOR RV0890C-RELATED"/>
    <property type="match status" value="1"/>
</dbReference>
<feature type="region of interest" description="Disordered" evidence="1">
    <location>
        <begin position="199"/>
        <end position="222"/>
    </location>
</feature>
<sequence length="912" mass="98409">MAGPGQAVHRTIVVVDVEGFGDARRTLPHQVAARAGLYRVVAEALGAAGVPWDACHREDRGDGVFVLVPPEFAKAPLVEVLPGVLAEALRGHNDTNPAAQHVRLRVAVHAGEVVFDRHGVTSTAVTTAFRLLDAPPVKRALAGSPGLVALVVSRWMFDEVVRHSAVLDPATFRPVPVAVKEIRDTAWLALPDHPYPADPAVLDRPANPAAPDGGGTAPRQLPGAPALFVGREEYLADLEHALTPVDGDPAAGAAVVISALGGAGGIGKTWLALHWAHRHSGRFPDGQLFVDLHGFSPTDDPTDPAVAVRGFLDALGVDPGRLPTDLGAQAALYRSLVTGKRMLIVLDNAATTAQVVPLLPGTPTCTVLVTSRRKLASLIDRHGARHLSLGVLDRDEARALLTARLPSDRVAAEPDVIDELVALCGAYPLALAITARAVATRPAIPLTEVAAELRELGLEALDHDTDPAAGLTTVLSWSLRHLTEQQRTVFALLGIAPGPDTTPPATAALTGLPDGPARRTLAALEEASLLERRPGGRYAMHDLVRAYAAITAHDLPDHLREKALTRVVDFHLHTAHAADRLLDPHRPLLPPDPPAPDVRPHPLPDAAAALAWLQAEYATLLATQRTAATLGRHHAVWHLAWNLKTFQHRRGHRRDALAAWQAALDAAAHLPDPATRSRAHRLLGDACALLGLHEQATGHQERALALAARHHDPSEQAYTHYALAFTWERRGDGRRALDHARHALDLFGDLDQPVREAHALNQVGWYAARLGEFDTARDHCHAALTLLRHHRDLDGEANTLDSLGFIAHRAGDHRQAFDHYHQALSLFRTLGNAYEVADTLDNMGHPHAALGDRERARVVWREALELYREQGRDTDADRVQEQLDALDNTTDHRLDAAADRSSAGIQVENDHR</sequence>
<dbReference type="Pfam" id="PF13424">
    <property type="entry name" value="TPR_12"/>
    <property type="match status" value="1"/>
</dbReference>
<evidence type="ECO:0008006" key="4">
    <source>
        <dbReference type="Google" id="ProtNLM"/>
    </source>
</evidence>
<evidence type="ECO:0000256" key="1">
    <source>
        <dbReference type="SAM" id="MobiDB-lite"/>
    </source>
</evidence>
<dbReference type="SMART" id="SM00028">
    <property type="entry name" value="TPR"/>
    <property type="match status" value="5"/>
</dbReference>
<dbReference type="Gene3D" id="3.40.50.300">
    <property type="entry name" value="P-loop containing nucleotide triphosphate hydrolases"/>
    <property type="match status" value="1"/>
</dbReference>
<dbReference type="RefSeq" id="WP_306749701.1">
    <property type="nucleotide sequence ID" value="NZ_NSDM01000015.1"/>
</dbReference>
<dbReference type="InterPro" id="IPR029787">
    <property type="entry name" value="Nucleotide_cyclase"/>
</dbReference>
<dbReference type="Gene3D" id="3.30.70.1230">
    <property type="entry name" value="Nucleotide cyclase"/>
    <property type="match status" value="1"/>
</dbReference>
<feature type="region of interest" description="Disordered" evidence="1">
    <location>
        <begin position="886"/>
        <end position="912"/>
    </location>
</feature>
<accession>A0ABU0X7G6</accession>
<dbReference type="Proteomes" id="UP001225605">
    <property type="component" value="Unassembled WGS sequence"/>
</dbReference>
<comment type="caution">
    <text evidence="2">The sequence shown here is derived from an EMBL/GenBank/DDBJ whole genome shotgun (WGS) entry which is preliminary data.</text>
</comment>
<dbReference type="InterPro" id="IPR011990">
    <property type="entry name" value="TPR-like_helical_dom_sf"/>
</dbReference>
<protein>
    <recommendedName>
        <fullName evidence="4">NB-ARC domain-containing protein</fullName>
    </recommendedName>
</protein>
<dbReference type="InterPro" id="IPR019734">
    <property type="entry name" value="TPR_rpt"/>
</dbReference>
<dbReference type="SUPFAM" id="SSF48452">
    <property type="entry name" value="TPR-like"/>
    <property type="match status" value="2"/>
</dbReference>
<feature type="compositionally biased region" description="Basic and acidic residues" evidence="1">
    <location>
        <begin position="889"/>
        <end position="898"/>
    </location>
</feature>
<dbReference type="PRINTS" id="PR00364">
    <property type="entry name" value="DISEASERSIST"/>
</dbReference>
<dbReference type="SUPFAM" id="SSF52540">
    <property type="entry name" value="P-loop containing nucleoside triphosphate hydrolases"/>
    <property type="match status" value="1"/>
</dbReference>
<dbReference type="SUPFAM" id="SSF55073">
    <property type="entry name" value="Nucleotide cyclase"/>
    <property type="match status" value="1"/>
</dbReference>
<organism evidence="2 3">
    <name type="scientific">Saccharothrix yanglingensis</name>
    <dbReference type="NCBI Taxonomy" id="659496"/>
    <lineage>
        <taxon>Bacteria</taxon>
        <taxon>Bacillati</taxon>
        <taxon>Actinomycetota</taxon>
        <taxon>Actinomycetes</taxon>
        <taxon>Pseudonocardiales</taxon>
        <taxon>Pseudonocardiaceae</taxon>
        <taxon>Saccharothrix</taxon>
    </lineage>
</organism>
<dbReference type="PANTHER" id="PTHR47691">
    <property type="entry name" value="REGULATOR-RELATED"/>
    <property type="match status" value="1"/>
</dbReference>
<evidence type="ECO:0000313" key="3">
    <source>
        <dbReference type="Proteomes" id="UP001225605"/>
    </source>
</evidence>
<name>A0ABU0X7G6_9PSEU</name>
<proteinExistence type="predicted"/>
<evidence type="ECO:0000313" key="2">
    <source>
        <dbReference type="EMBL" id="MDQ2588065.1"/>
    </source>
</evidence>
<dbReference type="Gene3D" id="1.25.40.10">
    <property type="entry name" value="Tetratricopeptide repeat domain"/>
    <property type="match status" value="2"/>
</dbReference>
<keyword evidence="3" id="KW-1185">Reference proteome</keyword>